<dbReference type="SUPFAM" id="SSF47384">
    <property type="entry name" value="Homodimeric domain of signal transducing histidine kinase"/>
    <property type="match status" value="1"/>
</dbReference>
<keyword evidence="9" id="KW-0547">Nucleotide-binding</keyword>
<sequence>MTDRFSLLPRTVYGQMVAIVISSMLVTIFVVAFLVVALRPTVPPLPEGPWPNALAIETAIDALRASPTATRDAVARGMSAPDMQIQTTGPFPCARIPTEHFSVLLRRILKAQPDNRDAIITESTCAADSSGMTSTHIDMPREGIFITAHNGINHHLPQLMRTTLPLIVSFLSLLVIMGTLSLWSLWRINRPLKVLANKADTFGHDITPEPLTEQGPLELRRVARAFNRMQARIAAATEERTRMLMAIGHDLRTPLTRLSMRIEMGGPDAAPAALRNDLWLMNRMLNGALSFLKGQGDTEPAERVDIGALVESVCAEFEAIGRNVTYQGDLGLTCLCQPVAVARMVNNLIDNACKFGSHVRVDTRRHDNEAIIEVADNGPGIPSEMHDIVLLPFARLDPARSADGGLGLGLSIIHDIVQRHRGTLTFHHNQPSGLRVRIALPLDPHGTRGRPPEPHAVH</sequence>
<evidence type="ECO:0000256" key="9">
    <source>
        <dbReference type="ARBA" id="ARBA00022741"/>
    </source>
</evidence>
<name>A0A0D6PY96_KOMEU</name>
<evidence type="ECO:0000259" key="16">
    <source>
        <dbReference type="PROSITE" id="PS50109"/>
    </source>
</evidence>
<evidence type="ECO:0000256" key="4">
    <source>
        <dbReference type="ARBA" id="ARBA00022475"/>
    </source>
</evidence>
<organism evidence="18 19">
    <name type="scientific">Komagataeibacter europaeus NBRC 3261</name>
    <dbReference type="NCBI Taxonomy" id="1234669"/>
    <lineage>
        <taxon>Bacteria</taxon>
        <taxon>Pseudomonadati</taxon>
        <taxon>Pseudomonadota</taxon>
        <taxon>Alphaproteobacteria</taxon>
        <taxon>Acetobacterales</taxon>
        <taxon>Acetobacteraceae</taxon>
        <taxon>Komagataeibacter</taxon>
    </lineage>
</organism>
<keyword evidence="12 15" id="KW-1133">Transmembrane helix</keyword>
<keyword evidence="4" id="KW-1003">Cell membrane</keyword>
<dbReference type="PROSITE" id="PS50885">
    <property type="entry name" value="HAMP"/>
    <property type="match status" value="1"/>
</dbReference>
<evidence type="ECO:0000313" key="18">
    <source>
        <dbReference type="EMBL" id="GAN96018.1"/>
    </source>
</evidence>
<comment type="caution">
    <text evidence="18">The sequence shown here is derived from an EMBL/GenBank/DDBJ whole genome shotgun (WGS) entry which is preliminary data.</text>
</comment>
<dbReference type="EC" id="2.7.13.3" evidence="3"/>
<dbReference type="AlphaFoldDB" id="A0A0D6PY96"/>
<dbReference type="InterPro" id="IPR036890">
    <property type="entry name" value="HATPase_C_sf"/>
</dbReference>
<evidence type="ECO:0000256" key="13">
    <source>
        <dbReference type="ARBA" id="ARBA00023012"/>
    </source>
</evidence>
<evidence type="ECO:0000256" key="11">
    <source>
        <dbReference type="ARBA" id="ARBA00022840"/>
    </source>
</evidence>
<comment type="subcellular location">
    <subcellularLocation>
        <location evidence="2">Cell inner membrane</location>
        <topology evidence="2">Multi-pass membrane protein</topology>
    </subcellularLocation>
</comment>
<dbReference type="GO" id="GO:0000155">
    <property type="term" value="F:phosphorelay sensor kinase activity"/>
    <property type="evidence" value="ECO:0007669"/>
    <property type="project" value="InterPro"/>
</dbReference>
<dbReference type="SMART" id="SM00304">
    <property type="entry name" value="HAMP"/>
    <property type="match status" value="1"/>
</dbReference>
<keyword evidence="7" id="KW-0808">Transferase</keyword>
<feature type="transmembrane region" description="Helical" evidence="15">
    <location>
        <begin position="164"/>
        <end position="186"/>
    </location>
</feature>
<dbReference type="CDD" id="cd06225">
    <property type="entry name" value="HAMP"/>
    <property type="match status" value="1"/>
</dbReference>
<dbReference type="InterPro" id="IPR005467">
    <property type="entry name" value="His_kinase_dom"/>
</dbReference>
<feature type="domain" description="Histidine kinase" evidence="16">
    <location>
        <begin position="246"/>
        <end position="444"/>
    </location>
</feature>
<dbReference type="Gene3D" id="1.10.287.130">
    <property type="match status" value="1"/>
</dbReference>
<keyword evidence="14 15" id="KW-0472">Membrane</keyword>
<keyword evidence="11" id="KW-0067">ATP-binding</keyword>
<evidence type="ECO:0000256" key="8">
    <source>
        <dbReference type="ARBA" id="ARBA00022692"/>
    </source>
</evidence>
<dbReference type="CDD" id="cd00082">
    <property type="entry name" value="HisKA"/>
    <property type="match status" value="1"/>
</dbReference>
<evidence type="ECO:0000256" key="15">
    <source>
        <dbReference type="SAM" id="Phobius"/>
    </source>
</evidence>
<keyword evidence="6" id="KW-0597">Phosphoprotein</keyword>
<gene>
    <name evidence="18" type="ORF">Geu3261_0045_020</name>
</gene>
<dbReference type="PANTHER" id="PTHR44936:SF5">
    <property type="entry name" value="SENSOR HISTIDINE KINASE ENVZ"/>
    <property type="match status" value="1"/>
</dbReference>
<dbReference type="InterPro" id="IPR003661">
    <property type="entry name" value="HisK_dim/P_dom"/>
</dbReference>
<evidence type="ECO:0000313" key="19">
    <source>
        <dbReference type="Proteomes" id="UP000032675"/>
    </source>
</evidence>
<evidence type="ECO:0000256" key="7">
    <source>
        <dbReference type="ARBA" id="ARBA00022679"/>
    </source>
</evidence>
<dbReference type="Pfam" id="PF02518">
    <property type="entry name" value="HATPase_c"/>
    <property type="match status" value="1"/>
</dbReference>
<dbReference type="InterPro" id="IPR050980">
    <property type="entry name" value="2C_sensor_his_kinase"/>
</dbReference>
<reference evidence="18 19" key="1">
    <citation type="submission" date="2012-11" db="EMBL/GenBank/DDBJ databases">
        <title>Whole genome sequence of Gluconacetobacter europaeus NBRC3261.</title>
        <authorList>
            <person name="Azuma Y."/>
            <person name="Higashiura N."/>
            <person name="Hirakawa H."/>
            <person name="Matsushita K."/>
        </authorList>
    </citation>
    <scope>NUCLEOTIDE SEQUENCE [LARGE SCALE GENOMIC DNA]</scope>
    <source>
        <strain evidence="18 19">NBRC 3261</strain>
    </source>
</reference>
<evidence type="ECO:0000256" key="2">
    <source>
        <dbReference type="ARBA" id="ARBA00004429"/>
    </source>
</evidence>
<keyword evidence="5" id="KW-0997">Cell inner membrane</keyword>
<dbReference type="InterPro" id="IPR004358">
    <property type="entry name" value="Sig_transdc_His_kin-like_C"/>
</dbReference>
<dbReference type="CDD" id="cd00075">
    <property type="entry name" value="HATPase"/>
    <property type="match status" value="1"/>
</dbReference>
<dbReference type="PANTHER" id="PTHR44936">
    <property type="entry name" value="SENSOR PROTEIN CREC"/>
    <property type="match status" value="1"/>
</dbReference>
<evidence type="ECO:0000256" key="5">
    <source>
        <dbReference type="ARBA" id="ARBA00022519"/>
    </source>
</evidence>
<dbReference type="GO" id="GO:0005886">
    <property type="term" value="C:plasma membrane"/>
    <property type="evidence" value="ECO:0007669"/>
    <property type="project" value="UniProtKB-SubCell"/>
</dbReference>
<comment type="catalytic activity">
    <reaction evidence="1">
        <text>ATP + protein L-histidine = ADP + protein N-phospho-L-histidine.</text>
        <dbReference type="EC" id="2.7.13.3"/>
    </reaction>
</comment>
<dbReference type="Gene3D" id="3.30.565.10">
    <property type="entry name" value="Histidine kinase-like ATPase, C-terminal domain"/>
    <property type="match status" value="1"/>
</dbReference>
<dbReference type="InterPro" id="IPR003594">
    <property type="entry name" value="HATPase_dom"/>
</dbReference>
<evidence type="ECO:0000256" key="10">
    <source>
        <dbReference type="ARBA" id="ARBA00022777"/>
    </source>
</evidence>
<dbReference type="PRINTS" id="PR00344">
    <property type="entry name" value="BCTRLSENSOR"/>
</dbReference>
<dbReference type="GO" id="GO:0005524">
    <property type="term" value="F:ATP binding"/>
    <property type="evidence" value="ECO:0007669"/>
    <property type="project" value="UniProtKB-KW"/>
</dbReference>
<dbReference type="EMBL" id="BANI01000042">
    <property type="protein sequence ID" value="GAN96018.1"/>
    <property type="molecule type" value="Genomic_DNA"/>
</dbReference>
<keyword evidence="10 18" id="KW-0418">Kinase</keyword>
<dbReference type="InterPro" id="IPR036097">
    <property type="entry name" value="HisK_dim/P_sf"/>
</dbReference>
<evidence type="ECO:0000256" key="3">
    <source>
        <dbReference type="ARBA" id="ARBA00012438"/>
    </source>
</evidence>
<evidence type="ECO:0000256" key="14">
    <source>
        <dbReference type="ARBA" id="ARBA00023136"/>
    </source>
</evidence>
<feature type="domain" description="HAMP" evidence="17">
    <location>
        <begin position="186"/>
        <end position="238"/>
    </location>
</feature>
<dbReference type="PROSITE" id="PS50109">
    <property type="entry name" value="HIS_KIN"/>
    <property type="match status" value="1"/>
</dbReference>
<dbReference type="Proteomes" id="UP000032675">
    <property type="component" value="Unassembled WGS sequence"/>
</dbReference>
<dbReference type="InterPro" id="IPR003660">
    <property type="entry name" value="HAMP_dom"/>
</dbReference>
<evidence type="ECO:0000256" key="6">
    <source>
        <dbReference type="ARBA" id="ARBA00022553"/>
    </source>
</evidence>
<accession>A0A0D6PY96</accession>
<dbReference type="SMART" id="SM00387">
    <property type="entry name" value="HATPase_c"/>
    <property type="match status" value="1"/>
</dbReference>
<dbReference type="SUPFAM" id="SSF55874">
    <property type="entry name" value="ATPase domain of HSP90 chaperone/DNA topoisomerase II/histidine kinase"/>
    <property type="match status" value="1"/>
</dbReference>
<dbReference type="RefSeq" id="WP_048850601.1">
    <property type="nucleotide sequence ID" value="NZ_BANI01000042.1"/>
</dbReference>
<evidence type="ECO:0000256" key="1">
    <source>
        <dbReference type="ARBA" id="ARBA00000085"/>
    </source>
</evidence>
<dbReference type="Pfam" id="PF00672">
    <property type="entry name" value="HAMP"/>
    <property type="match status" value="1"/>
</dbReference>
<evidence type="ECO:0000256" key="12">
    <source>
        <dbReference type="ARBA" id="ARBA00022989"/>
    </source>
</evidence>
<feature type="transmembrane region" description="Helical" evidence="15">
    <location>
        <begin position="12"/>
        <end position="38"/>
    </location>
</feature>
<evidence type="ECO:0000259" key="17">
    <source>
        <dbReference type="PROSITE" id="PS50885"/>
    </source>
</evidence>
<proteinExistence type="predicted"/>
<keyword evidence="8 15" id="KW-0812">Transmembrane</keyword>
<protein>
    <recommendedName>
        <fullName evidence="3">histidine kinase</fullName>
        <ecNumber evidence="3">2.7.13.3</ecNumber>
    </recommendedName>
</protein>
<keyword evidence="13" id="KW-0902">Two-component regulatory system</keyword>